<feature type="compositionally biased region" description="Polar residues" evidence="1">
    <location>
        <begin position="10"/>
        <end position="29"/>
    </location>
</feature>
<organism evidence="2 3">
    <name type="scientific">Ceratodon purpureus</name>
    <name type="common">Fire moss</name>
    <name type="synonym">Dicranum purpureum</name>
    <dbReference type="NCBI Taxonomy" id="3225"/>
    <lineage>
        <taxon>Eukaryota</taxon>
        <taxon>Viridiplantae</taxon>
        <taxon>Streptophyta</taxon>
        <taxon>Embryophyta</taxon>
        <taxon>Bryophyta</taxon>
        <taxon>Bryophytina</taxon>
        <taxon>Bryopsida</taxon>
        <taxon>Dicranidae</taxon>
        <taxon>Pseudoditrichales</taxon>
        <taxon>Ditrichaceae</taxon>
        <taxon>Ceratodon</taxon>
    </lineage>
</organism>
<accession>A0A8T0HT00</accession>
<reference evidence="2" key="1">
    <citation type="submission" date="2020-06" db="EMBL/GenBank/DDBJ databases">
        <title>WGS assembly of Ceratodon purpureus strain R40.</title>
        <authorList>
            <person name="Carey S.B."/>
            <person name="Jenkins J."/>
            <person name="Shu S."/>
            <person name="Lovell J.T."/>
            <person name="Sreedasyam A."/>
            <person name="Maumus F."/>
            <person name="Tiley G.P."/>
            <person name="Fernandez-Pozo N."/>
            <person name="Barry K."/>
            <person name="Chen C."/>
            <person name="Wang M."/>
            <person name="Lipzen A."/>
            <person name="Daum C."/>
            <person name="Saski C.A."/>
            <person name="Payton A.C."/>
            <person name="Mcbreen J.C."/>
            <person name="Conrad R.E."/>
            <person name="Kollar L.M."/>
            <person name="Olsson S."/>
            <person name="Huttunen S."/>
            <person name="Landis J.B."/>
            <person name="Wickett N.J."/>
            <person name="Johnson M.G."/>
            <person name="Rensing S.A."/>
            <person name="Grimwood J."/>
            <person name="Schmutz J."/>
            <person name="Mcdaniel S.F."/>
        </authorList>
    </citation>
    <scope>NUCLEOTIDE SEQUENCE</scope>
    <source>
        <strain evidence="2">R40</strain>
    </source>
</reference>
<protein>
    <submittedName>
        <fullName evidence="2">Uncharacterized protein</fullName>
    </submittedName>
</protein>
<evidence type="ECO:0000256" key="1">
    <source>
        <dbReference type="SAM" id="MobiDB-lite"/>
    </source>
</evidence>
<name>A0A8T0HT00_CERPU</name>
<comment type="caution">
    <text evidence="2">The sequence shown here is derived from an EMBL/GenBank/DDBJ whole genome shotgun (WGS) entry which is preliminary data.</text>
</comment>
<keyword evidence="3" id="KW-1185">Reference proteome</keyword>
<dbReference type="EMBL" id="CM026426">
    <property type="protein sequence ID" value="KAG0573855.1"/>
    <property type="molecule type" value="Genomic_DNA"/>
</dbReference>
<feature type="region of interest" description="Disordered" evidence="1">
    <location>
        <begin position="1"/>
        <end position="76"/>
    </location>
</feature>
<dbReference type="AlphaFoldDB" id="A0A8T0HT00"/>
<evidence type="ECO:0000313" key="2">
    <source>
        <dbReference type="EMBL" id="KAG0573855.1"/>
    </source>
</evidence>
<evidence type="ECO:0000313" key="3">
    <source>
        <dbReference type="Proteomes" id="UP000822688"/>
    </source>
</evidence>
<feature type="compositionally biased region" description="Low complexity" evidence="1">
    <location>
        <begin position="30"/>
        <end position="47"/>
    </location>
</feature>
<proteinExistence type="predicted"/>
<sequence length="102" mass="10339">MIALRALGPQKTNSNGSEGPTSTTAPSLQGGTIRSSSSLPSGSTGMGDSFLPTSSGTRQASTRGSAPEDGEGLRSAPECHTAVRLSYAFLIWNNVLVLNGGT</sequence>
<dbReference type="Proteomes" id="UP000822688">
    <property type="component" value="Chromosome V"/>
</dbReference>
<gene>
    <name evidence="2" type="ORF">KC19_VG215400</name>
</gene>
<feature type="compositionally biased region" description="Polar residues" evidence="1">
    <location>
        <begin position="51"/>
        <end position="64"/>
    </location>
</feature>